<keyword evidence="3" id="KW-0862">Zinc</keyword>
<dbReference type="Pfam" id="PF00320">
    <property type="entry name" value="GATA"/>
    <property type="match status" value="1"/>
</dbReference>
<dbReference type="PANTHER" id="PTHR45658">
    <property type="entry name" value="GATA TRANSCRIPTION FACTOR"/>
    <property type="match status" value="1"/>
</dbReference>
<name>A0A3G2S9F7_MALR7</name>
<dbReference type="VEuPathDB" id="FungiDB:DNF11_2919"/>
<organism evidence="7 8">
    <name type="scientific">Malassezia restricta (strain ATCC 96810 / NBRC 103918 / CBS 7877)</name>
    <name type="common">Seborrheic dermatitis infection agent</name>
    <dbReference type="NCBI Taxonomy" id="425264"/>
    <lineage>
        <taxon>Eukaryota</taxon>
        <taxon>Fungi</taxon>
        <taxon>Dikarya</taxon>
        <taxon>Basidiomycota</taxon>
        <taxon>Ustilaginomycotina</taxon>
        <taxon>Malasseziomycetes</taxon>
        <taxon>Malasseziales</taxon>
        <taxon>Malasseziaceae</taxon>
        <taxon>Malassezia</taxon>
    </lineage>
</organism>
<accession>A0A3G2S9F7</accession>
<sequence>MEPPPPPRPMAPAGGGQATAAADARPKKPKAPARTKQGALASLEGGYIGLPATDAPLPGFAPAGGGARKVLPEWVLPFSLGIRPCAAEGTPLASSPVLWQALRQTRMMHMLQVLPPFSHRHRAGVEYYDHVPRELLPDLPDRAAHALVSLGRADVQAGPMRYVGVRFWHARRTSSPSAPTPLDPGFILRLQQRAEKDVHLQHLLQLARTHQLPPSGLAQLNVILAELMPPPLPPSACAPPVVLVEFPENPGVHFLLPLWHMAIERCVSHDTRHLLLSFMIPAIGSKAAGESGKDEALRAVQGMLVRDVSAVPTAAAPEPAPPKAPAPRSRRATRSKSESMPPPRTPSPPPIPARQHELFPLVWRITGPIDERLWDCFGRVPGALTNGTCASEQDEHIFSAIKASIQARMASMPREQPLPEHVADADIPPGLSDHIHDKYAMRVLIHTSRPQPKRKVATLSDTREPATRHAAERTAFVSSVDARGDMLKPKRKRHVATHNPDGTLKSCGACGKTKTPMWRRGPKGPSQLCNACGAKWKAGRLVVPDVPPPPLVDDVMPVRHSKPAAPSPAPSTSDSIVPTMPPVPSVPRTMEAPSAAPPPPPPPSAPSEGR</sequence>
<feature type="compositionally biased region" description="Pro residues" evidence="5">
    <location>
        <begin position="595"/>
        <end position="610"/>
    </location>
</feature>
<feature type="region of interest" description="Disordered" evidence="5">
    <location>
        <begin position="553"/>
        <end position="610"/>
    </location>
</feature>
<dbReference type="AlphaFoldDB" id="A0A3G2S9F7"/>
<keyword evidence="8" id="KW-1185">Reference proteome</keyword>
<keyword evidence="1" id="KW-0479">Metal-binding</keyword>
<dbReference type="CDD" id="cd00202">
    <property type="entry name" value="ZnF_GATA"/>
    <property type="match status" value="1"/>
</dbReference>
<evidence type="ECO:0000259" key="6">
    <source>
        <dbReference type="PROSITE" id="PS50114"/>
    </source>
</evidence>
<dbReference type="SUPFAM" id="SSF57716">
    <property type="entry name" value="Glucocorticoid receptor-like (DNA-binding domain)"/>
    <property type="match status" value="1"/>
</dbReference>
<feature type="region of interest" description="Disordered" evidence="5">
    <location>
        <begin position="451"/>
        <end position="470"/>
    </location>
</feature>
<feature type="region of interest" description="Disordered" evidence="5">
    <location>
        <begin position="311"/>
        <end position="353"/>
    </location>
</feature>
<feature type="compositionally biased region" description="Pro residues" evidence="5">
    <location>
        <begin position="1"/>
        <end position="10"/>
    </location>
</feature>
<dbReference type="PANTHER" id="PTHR45658:SF18">
    <property type="entry name" value="PROTEIN GAT2"/>
    <property type="match status" value="1"/>
</dbReference>
<evidence type="ECO:0000256" key="1">
    <source>
        <dbReference type="ARBA" id="ARBA00022723"/>
    </source>
</evidence>
<dbReference type="SMART" id="SM00401">
    <property type="entry name" value="ZnF_GATA"/>
    <property type="match status" value="1"/>
</dbReference>
<dbReference type="GO" id="GO:0008270">
    <property type="term" value="F:zinc ion binding"/>
    <property type="evidence" value="ECO:0007669"/>
    <property type="project" value="UniProtKB-KW"/>
</dbReference>
<feature type="compositionally biased region" description="Pro residues" evidence="5">
    <location>
        <begin position="340"/>
        <end position="352"/>
    </location>
</feature>
<evidence type="ECO:0000313" key="7">
    <source>
        <dbReference type="EMBL" id="AYO43869.1"/>
    </source>
</evidence>
<evidence type="ECO:0000256" key="3">
    <source>
        <dbReference type="ARBA" id="ARBA00022833"/>
    </source>
</evidence>
<gene>
    <name evidence="7" type="primary">GATA11</name>
    <name evidence="7" type="ORF">DNF11_2919</name>
</gene>
<reference evidence="7 8" key="1">
    <citation type="submission" date="2018-10" db="EMBL/GenBank/DDBJ databases">
        <title>Complete genome sequence of Malassezia restricta CBS 7877.</title>
        <authorList>
            <person name="Morand S.C."/>
            <person name="Bertignac M."/>
            <person name="Iltis A."/>
            <person name="Kolder I."/>
            <person name="Pirovano W."/>
            <person name="Jourdain R."/>
            <person name="Clavaud C."/>
        </authorList>
    </citation>
    <scope>NUCLEOTIDE SEQUENCE [LARGE SCALE GENOMIC DNA]</scope>
    <source>
        <strain evidence="7 8">CBS 7877</strain>
    </source>
</reference>
<evidence type="ECO:0000256" key="2">
    <source>
        <dbReference type="ARBA" id="ARBA00022771"/>
    </source>
</evidence>
<dbReference type="GO" id="GO:0043565">
    <property type="term" value="F:sequence-specific DNA binding"/>
    <property type="evidence" value="ECO:0007669"/>
    <property type="project" value="InterPro"/>
</dbReference>
<dbReference type="Gene3D" id="3.30.50.10">
    <property type="entry name" value="Erythroid Transcription Factor GATA-1, subunit A"/>
    <property type="match status" value="1"/>
</dbReference>
<feature type="compositionally biased region" description="Basic and acidic residues" evidence="5">
    <location>
        <begin position="461"/>
        <end position="470"/>
    </location>
</feature>
<dbReference type="OrthoDB" id="2162994at2759"/>
<evidence type="ECO:0000256" key="5">
    <source>
        <dbReference type="SAM" id="MobiDB-lite"/>
    </source>
</evidence>
<feature type="domain" description="GATA-type" evidence="6">
    <location>
        <begin position="505"/>
        <end position="559"/>
    </location>
</feature>
<evidence type="ECO:0000256" key="4">
    <source>
        <dbReference type="PROSITE-ProRule" id="PRU00094"/>
    </source>
</evidence>
<dbReference type="PROSITE" id="PS50114">
    <property type="entry name" value="GATA_ZN_FINGER_2"/>
    <property type="match status" value="1"/>
</dbReference>
<protein>
    <submittedName>
        <fullName evidence="7">GATA transcription factor 11</fullName>
    </submittedName>
</protein>
<dbReference type="InterPro" id="IPR051140">
    <property type="entry name" value="GATA_TF"/>
</dbReference>
<evidence type="ECO:0000313" key="8">
    <source>
        <dbReference type="Proteomes" id="UP000269793"/>
    </source>
</evidence>
<dbReference type="InterPro" id="IPR000679">
    <property type="entry name" value="Znf_GATA"/>
</dbReference>
<keyword evidence="2 4" id="KW-0863">Zinc-finger</keyword>
<dbReference type="InterPro" id="IPR013088">
    <property type="entry name" value="Znf_NHR/GATA"/>
</dbReference>
<proteinExistence type="predicted"/>
<dbReference type="EMBL" id="CP033152">
    <property type="protein sequence ID" value="AYO43869.1"/>
    <property type="molecule type" value="Genomic_DNA"/>
</dbReference>
<dbReference type="Proteomes" id="UP000269793">
    <property type="component" value="Chromosome V"/>
</dbReference>
<dbReference type="GO" id="GO:0006355">
    <property type="term" value="P:regulation of DNA-templated transcription"/>
    <property type="evidence" value="ECO:0007669"/>
    <property type="project" value="InterPro"/>
</dbReference>
<feature type="region of interest" description="Disordered" evidence="5">
    <location>
        <begin position="1"/>
        <end position="37"/>
    </location>
</feature>